<name>A0A2P2QB90_RHIMU</name>
<evidence type="ECO:0000313" key="1">
    <source>
        <dbReference type="EMBL" id="MBX64268.1"/>
    </source>
</evidence>
<accession>A0A2P2QB90</accession>
<reference evidence="1" key="1">
    <citation type="submission" date="2018-02" db="EMBL/GenBank/DDBJ databases">
        <title>Rhizophora mucronata_Transcriptome.</title>
        <authorList>
            <person name="Meera S.P."/>
            <person name="Sreeshan A."/>
            <person name="Augustine A."/>
        </authorList>
    </citation>
    <scope>NUCLEOTIDE SEQUENCE</scope>
    <source>
        <tissue evidence="1">Leaf</tissue>
    </source>
</reference>
<proteinExistence type="predicted"/>
<dbReference type="AlphaFoldDB" id="A0A2P2QB90"/>
<sequence length="45" mass="5112">MRISRQIVCKWLPMFCLSGIPQRAEAKFNNTHTKNTCINPTPPPA</sequence>
<dbReference type="EMBL" id="GGEC01083784">
    <property type="protein sequence ID" value="MBX64268.1"/>
    <property type="molecule type" value="Transcribed_RNA"/>
</dbReference>
<organism evidence="1">
    <name type="scientific">Rhizophora mucronata</name>
    <name type="common">Asiatic mangrove</name>
    <dbReference type="NCBI Taxonomy" id="61149"/>
    <lineage>
        <taxon>Eukaryota</taxon>
        <taxon>Viridiplantae</taxon>
        <taxon>Streptophyta</taxon>
        <taxon>Embryophyta</taxon>
        <taxon>Tracheophyta</taxon>
        <taxon>Spermatophyta</taxon>
        <taxon>Magnoliopsida</taxon>
        <taxon>eudicotyledons</taxon>
        <taxon>Gunneridae</taxon>
        <taxon>Pentapetalae</taxon>
        <taxon>rosids</taxon>
        <taxon>fabids</taxon>
        <taxon>Malpighiales</taxon>
        <taxon>Rhizophoraceae</taxon>
        <taxon>Rhizophora</taxon>
    </lineage>
</organism>
<protein>
    <submittedName>
        <fullName evidence="1">Uncharacterized protein</fullName>
    </submittedName>
</protein>